<dbReference type="InterPro" id="IPR058678">
    <property type="entry name" value="ARM_PUB"/>
</dbReference>
<organism evidence="7 8">
    <name type="scientific">Abrus precatorius</name>
    <name type="common">Indian licorice</name>
    <name type="synonym">Glycine abrus</name>
    <dbReference type="NCBI Taxonomy" id="3816"/>
    <lineage>
        <taxon>Eukaryota</taxon>
        <taxon>Viridiplantae</taxon>
        <taxon>Streptophyta</taxon>
        <taxon>Embryophyta</taxon>
        <taxon>Tracheophyta</taxon>
        <taxon>Spermatophyta</taxon>
        <taxon>Magnoliopsida</taxon>
        <taxon>eudicotyledons</taxon>
        <taxon>Gunneridae</taxon>
        <taxon>Pentapetalae</taxon>
        <taxon>rosids</taxon>
        <taxon>fabids</taxon>
        <taxon>Fabales</taxon>
        <taxon>Fabaceae</taxon>
        <taxon>Papilionoideae</taxon>
        <taxon>50 kb inversion clade</taxon>
        <taxon>NPAAA clade</taxon>
        <taxon>indigoferoid/millettioid clade</taxon>
        <taxon>Abreae</taxon>
        <taxon>Abrus</taxon>
    </lineage>
</organism>
<sequence>MPGSLEPLDLGVQIPYHFRCPISLELMRDPVTVCTGQTYDRGSIESWVSIGNTTCPVTRAPLTDFTLIPNHTLRRLIQEWCVANRAFGVERIPTPKQPADPALVRSLLNQSSSDSAPTHLRLSSLRRLRQLARDSDKNRSLIASHNVPQILLPILFRSHASDELNHESLALLVLFPLSESECASLASDSDKINYLSSLLSHPSLDVRVNSAALIEIVVAGTHSPDLRAQVSNVDEIYEGVVDLLRNPISIPRALKIGIKALFALCLVKQTRHKAVEAGAPAVLVDRLADFEKCDAERALATVELLCRIPMGCATFAGHALTVPMLVKIILKISDRATEYAAGALLSLCSESERCQREAVAAGVLTQLLLLVQSDCTERAKRKAQLLLKLLRDSWPQDSIGNSDDFACSQVVVVPF</sequence>
<dbReference type="InterPro" id="IPR045210">
    <property type="entry name" value="RING-Ubox_PUB"/>
</dbReference>
<accession>A0A8B8KTG1</accession>
<dbReference type="UniPathway" id="UPA00143"/>
<feature type="domain" description="U-box" evidence="6">
    <location>
        <begin position="13"/>
        <end position="87"/>
    </location>
</feature>
<comment type="function">
    <text evidence="5">Functions as an E3 ubiquitin ligase.</text>
</comment>
<dbReference type="PANTHER" id="PTHR22849">
    <property type="entry name" value="WDSAM1 PROTEIN"/>
    <property type="match status" value="1"/>
</dbReference>
<name>A0A8B8KTG1_ABRPR</name>
<evidence type="ECO:0000256" key="1">
    <source>
        <dbReference type="ARBA" id="ARBA00000900"/>
    </source>
</evidence>
<protein>
    <recommendedName>
        <fullName evidence="5 6">U-box domain-containing protein</fullName>
        <ecNumber evidence="5">2.3.2.27</ecNumber>
    </recommendedName>
    <alternativeName>
        <fullName evidence="5">RING-type E3 ubiquitin transferase PUB</fullName>
    </alternativeName>
</protein>
<dbReference type="RefSeq" id="XP_027347167.1">
    <property type="nucleotide sequence ID" value="XM_027491366.1"/>
</dbReference>
<reference evidence="7" key="1">
    <citation type="journal article" date="2019" name="Toxins">
        <title>Detection of Abrin-Like and Prepropulchellin-Like Toxin Genes and Transcripts Using Whole Genome Sequencing and Full-Length Transcript Sequencing of Abrus precatorius.</title>
        <authorList>
            <person name="Hovde B.T."/>
            <person name="Daligault H.E."/>
            <person name="Hanschen E.R."/>
            <person name="Kunde Y.A."/>
            <person name="Johnson M.B."/>
            <person name="Starkenburg S.R."/>
            <person name="Johnson S.L."/>
        </authorList>
    </citation>
    <scope>NUCLEOTIDE SEQUENCE [LARGE SCALE GENOMIC DNA]</scope>
</reference>
<dbReference type="SMART" id="SM00504">
    <property type="entry name" value="Ubox"/>
    <property type="match status" value="1"/>
</dbReference>
<dbReference type="GO" id="GO:0006952">
    <property type="term" value="P:defense response"/>
    <property type="evidence" value="ECO:0007669"/>
    <property type="project" value="UniProtKB-ARBA"/>
</dbReference>
<gene>
    <name evidence="8" type="primary">LOC113858647</name>
</gene>
<dbReference type="GO" id="GO:0016567">
    <property type="term" value="P:protein ubiquitination"/>
    <property type="evidence" value="ECO:0007669"/>
    <property type="project" value="UniProtKB-UniRule"/>
</dbReference>
<dbReference type="EC" id="2.3.2.27" evidence="5"/>
<dbReference type="InterPro" id="IPR003613">
    <property type="entry name" value="Ubox_domain"/>
</dbReference>
<dbReference type="Gene3D" id="3.30.40.10">
    <property type="entry name" value="Zinc/RING finger domain, C3HC4 (zinc finger)"/>
    <property type="match status" value="1"/>
</dbReference>
<evidence type="ECO:0000256" key="2">
    <source>
        <dbReference type="ARBA" id="ARBA00004906"/>
    </source>
</evidence>
<comment type="catalytic activity">
    <reaction evidence="1 5">
        <text>S-ubiquitinyl-[E2 ubiquitin-conjugating enzyme]-L-cysteine + [acceptor protein]-L-lysine = [E2 ubiquitin-conjugating enzyme]-L-cysteine + N(6)-ubiquitinyl-[acceptor protein]-L-lysine.</text>
        <dbReference type="EC" id="2.3.2.27"/>
    </reaction>
</comment>
<dbReference type="SUPFAM" id="SSF48371">
    <property type="entry name" value="ARM repeat"/>
    <property type="match status" value="1"/>
</dbReference>
<evidence type="ECO:0000313" key="8">
    <source>
        <dbReference type="RefSeq" id="XP_027347167.1"/>
    </source>
</evidence>
<dbReference type="Pfam" id="PF04564">
    <property type="entry name" value="U-box"/>
    <property type="match status" value="1"/>
</dbReference>
<keyword evidence="3 5" id="KW-0808">Transferase</keyword>
<keyword evidence="4 5" id="KW-0833">Ubl conjugation pathway</keyword>
<dbReference type="InterPro" id="IPR016024">
    <property type="entry name" value="ARM-type_fold"/>
</dbReference>
<dbReference type="Proteomes" id="UP000694853">
    <property type="component" value="Unplaced"/>
</dbReference>
<dbReference type="FunFam" id="3.30.40.10:FF:000437">
    <property type="entry name" value="RING-type E3 ubiquitin transferase"/>
    <property type="match status" value="1"/>
</dbReference>
<dbReference type="InterPro" id="IPR011989">
    <property type="entry name" value="ARM-like"/>
</dbReference>
<dbReference type="InterPro" id="IPR045185">
    <property type="entry name" value="PUB22/23/24-like"/>
</dbReference>
<reference evidence="8" key="2">
    <citation type="submission" date="2025-08" db="UniProtKB">
        <authorList>
            <consortium name="RefSeq"/>
        </authorList>
    </citation>
    <scope>IDENTIFICATION</scope>
    <source>
        <tissue evidence="8">Young leaves</tissue>
    </source>
</reference>
<dbReference type="Gene3D" id="1.25.10.10">
    <property type="entry name" value="Leucine-rich Repeat Variant"/>
    <property type="match status" value="1"/>
</dbReference>
<evidence type="ECO:0000259" key="6">
    <source>
        <dbReference type="PROSITE" id="PS51698"/>
    </source>
</evidence>
<evidence type="ECO:0000256" key="4">
    <source>
        <dbReference type="ARBA" id="ARBA00022786"/>
    </source>
</evidence>
<dbReference type="GeneID" id="113858647"/>
<dbReference type="PANTHER" id="PTHR22849:SF112">
    <property type="entry name" value="U-BOX DOMAIN-CONTAINING PROTEIN 26"/>
    <property type="match status" value="1"/>
</dbReference>
<dbReference type="CDD" id="cd16664">
    <property type="entry name" value="RING-Ubox_PUB"/>
    <property type="match status" value="1"/>
</dbReference>
<proteinExistence type="predicted"/>
<dbReference type="Pfam" id="PF25598">
    <property type="entry name" value="ARM_PUB"/>
    <property type="match status" value="1"/>
</dbReference>
<dbReference type="PROSITE" id="PS51698">
    <property type="entry name" value="U_BOX"/>
    <property type="match status" value="1"/>
</dbReference>
<dbReference type="InterPro" id="IPR013083">
    <property type="entry name" value="Znf_RING/FYVE/PHD"/>
</dbReference>
<dbReference type="GO" id="GO:0061630">
    <property type="term" value="F:ubiquitin protein ligase activity"/>
    <property type="evidence" value="ECO:0007669"/>
    <property type="project" value="UniProtKB-UniRule"/>
</dbReference>
<dbReference type="AlphaFoldDB" id="A0A8B8KTG1"/>
<evidence type="ECO:0000256" key="3">
    <source>
        <dbReference type="ARBA" id="ARBA00022679"/>
    </source>
</evidence>
<dbReference type="KEGG" id="aprc:113858647"/>
<keyword evidence="7" id="KW-1185">Reference proteome</keyword>
<evidence type="ECO:0000313" key="7">
    <source>
        <dbReference type="Proteomes" id="UP000694853"/>
    </source>
</evidence>
<dbReference type="SUPFAM" id="SSF57850">
    <property type="entry name" value="RING/U-box"/>
    <property type="match status" value="1"/>
</dbReference>
<evidence type="ECO:0000256" key="5">
    <source>
        <dbReference type="RuleBase" id="RU369093"/>
    </source>
</evidence>
<comment type="pathway">
    <text evidence="2 5">Protein modification; protein ubiquitination.</text>
</comment>
<dbReference type="OrthoDB" id="10064100at2759"/>